<protein>
    <submittedName>
        <fullName evidence="1">Uncharacterized protein</fullName>
    </submittedName>
</protein>
<reference evidence="2" key="1">
    <citation type="submission" date="2018-04" db="EMBL/GenBank/DDBJ databases">
        <authorList>
            <person name="Cornet L."/>
        </authorList>
    </citation>
    <scope>NUCLEOTIDE SEQUENCE [LARGE SCALE GENOMIC DNA]</scope>
</reference>
<sequence length="67" mass="7349">MESIGILSSINRTQATWFCAACSGIDQLVGWRDGAIVVRECLYCQALDTRQLDIFSPLIPDEVSTNG</sequence>
<evidence type="ECO:0000313" key="1">
    <source>
        <dbReference type="EMBL" id="PZO33508.1"/>
    </source>
</evidence>
<organism evidence="1 2">
    <name type="scientific">Shackletoniella antarctica</name>
    <dbReference type="NCBI Taxonomy" id="268115"/>
    <lineage>
        <taxon>Bacteria</taxon>
        <taxon>Bacillati</taxon>
        <taxon>Cyanobacteriota</taxon>
        <taxon>Cyanophyceae</taxon>
        <taxon>Oculatellales</taxon>
        <taxon>Oculatellaceae</taxon>
        <taxon>Shackletoniella</taxon>
    </lineage>
</organism>
<dbReference type="Pfam" id="PF09526">
    <property type="entry name" value="DUF2387"/>
    <property type="match status" value="1"/>
</dbReference>
<name>A0A2W4XQ12_9CYAN</name>
<comment type="caution">
    <text evidence="1">The sequence shown here is derived from an EMBL/GenBank/DDBJ whole genome shotgun (WGS) entry which is preliminary data.</text>
</comment>
<evidence type="ECO:0000313" key="2">
    <source>
        <dbReference type="Proteomes" id="UP000249081"/>
    </source>
</evidence>
<accession>A0A2W4XQ12</accession>
<proteinExistence type="predicted"/>
<dbReference type="Proteomes" id="UP000249081">
    <property type="component" value="Unassembled WGS sequence"/>
</dbReference>
<dbReference type="EMBL" id="QBMN01000250">
    <property type="protein sequence ID" value="PZO33508.1"/>
    <property type="molecule type" value="Genomic_DNA"/>
</dbReference>
<dbReference type="InterPro" id="IPR012658">
    <property type="entry name" value="YheV"/>
</dbReference>
<reference evidence="1 2" key="2">
    <citation type="submission" date="2018-06" db="EMBL/GenBank/DDBJ databases">
        <title>Metagenomic assembly of (sub)arctic Cyanobacteria and their associated microbiome from non-axenic cultures.</title>
        <authorList>
            <person name="Baurain D."/>
        </authorList>
    </citation>
    <scope>NUCLEOTIDE SEQUENCE [LARGE SCALE GENOMIC DNA]</scope>
    <source>
        <strain evidence="1">ULC041bin1</strain>
    </source>
</reference>
<dbReference type="AlphaFoldDB" id="A0A2W4XQ12"/>
<gene>
    <name evidence="1" type="ORF">DCF17_21845</name>
</gene>